<protein>
    <recommendedName>
        <fullName evidence="1">Glucosamine-6-phosphate deaminase</fullName>
        <ecNumber evidence="1">3.5.99.6</ecNumber>
    </recommendedName>
</protein>
<dbReference type="CDD" id="cd01399">
    <property type="entry name" value="GlcN6P_deaminase"/>
    <property type="match status" value="1"/>
</dbReference>
<dbReference type="EC" id="3.5.99.6" evidence="1"/>
<dbReference type="GO" id="GO:0005975">
    <property type="term" value="P:carbohydrate metabolic process"/>
    <property type="evidence" value="ECO:0007669"/>
    <property type="project" value="InterPro"/>
</dbReference>
<dbReference type="PANTHER" id="PTHR42892:SF1">
    <property type="entry name" value="GLUCOSAMINE-6-PHOSPHATE ISOMERASE"/>
    <property type="match status" value="1"/>
</dbReference>
<evidence type="ECO:0000256" key="1">
    <source>
        <dbReference type="NCBIfam" id="TIGR00502"/>
    </source>
</evidence>
<dbReference type="EMBL" id="QGDO01000004">
    <property type="protein sequence ID" value="PWJ40922.1"/>
    <property type="molecule type" value="Genomic_DNA"/>
</dbReference>
<keyword evidence="4" id="KW-1185">Reference proteome</keyword>
<dbReference type="InterPro" id="IPR052960">
    <property type="entry name" value="GlcN6P_deaminase-like"/>
</dbReference>
<dbReference type="InterPro" id="IPR037171">
    <property type="entry name" value="NagB/RpiA_transferase-like"/>
</dbReference>
<accession>A0A315Z7I4</accession>
<dbReference type="Gene3D" id="3.40.50.1360">
    <property type="match status" value="1"/>
</dbReference>
<dbReference type="NCBIfam" id="TIGR00502">
    <property type="entry name" value="nagB"/>
    <property type="match status" value="1"/>
</dbReference>
<organism evidence="3 4">
    <name type="scientific">Sediminitomix flava</name>
    <dbReference type="NCBI Taxonomy" id="379075"/>
    <lineage>
        <taxon>Bacteria</taxon>
        <taxon>Pseudomonadati</taxon>
        <taxon>Bacteroidota</taxon>
        <taxon>Cytophagia</taxon>
        <taxon>Cytophagales</taxon>
        <taxon>Flammeovirgaceae</taxon>
        <taxon>Sediminitomix</taxon>
    </lineage>
</organism>
<dbReference type="RefSeq" id="WP_109619794.1">
    <property type="nucleotide sequence ID" value="NZ_QGDO01000004.1"/>
</dbReference>
<dbReference type="InterPro" id="IPR006148">
    <property type="entry name" value="Glc/Gal-6P_isomerase"/>
</dbReference>
<feature type="domain" description="Glucosamine/galactosamine-6-phosphate isomerase" evidence="2">
    <location>
        <begin position="19"/>
        <end position="244"/>
    </location>
</feature>
<evidence type="ECO:0000313" key="4">
    <source>
        <dbReference type="Proteomes" id="UP000245535"/>
    </source>
</evidence>
<comment type="caution">
    <text evidence="3">The sequence shown here is derived from an EMBL/GenBank/DDBJ whole genome shotgun (WGS) entry which is preliminary data.</text>
</comment>
<dbReference type="SUPFAM" id="SSF100950">
    <property type="entry name" value="NagB/RpiA/CoA transferase-like"/>
    <property type="match status" value="1"/>
</dbReference>
<proteinExistence type="predicted"/>
<gene>
    <name evidence="3" type="ORF">BC781_104188</name>
</gene>
<keyword evidence="3" id="KW-0413">Isomerase</keyword>
<evidence type="ECO:0000259" key="2">
    <source>
        <dbReference type="Pfam" id="PF01182"/>
    </source>
</evidence>
<dbReference type="PANTHER" id="PTHR42892">
    <property type="entry name" value="GLUCOSAMINE-6-PHOSPHATE DEAMINASE-LIKE PROTEIN BT_0258-RELATED"/>
    <property type="match status" value="1"/>
</dbReference>
<dbReference type="GO" id="GO:0006046">
    <property type="term" value="P:N-acetylglucosamine catabolic process"/>
    <property type="evidence" value="ECO:0007669"/>
    <property type="project" value="UniProtKB-UniRule"/>
</dbReference>
<evidence type="ECO:0000313" key="3">
    <source>
        <dbReference type="EMBL" id="PWJ40922.1"/>
    </source>
</evidence>
<dbReference type="InterPro" id="IPR004547">
    <property type="entry name" value="Glucosamine6P_isomerase"/>
</dbReference>
<reference evidence="3 4" key="1">
    <citation type="submission" date="2018-03" db="EMBL/GenBank/DDBJ databases">
        <title>Genomic Encyclopedia of Archaeal and Bacterial Type Strains, Phase II (KMG-II): from individual species to whole genera.</title>
        <authorList>
            <person name="Goeker M."/>
        </authorList>
    </citation>
    <scope>NUCLEOTIDE SEQUENCE [LARGE SCALE GENOMIC DNA]</scope>
    <source>
        <strain evidence="3 4">DSM 28229</strain>
    </source>
</reference>
<dbReference type="OrthoDB" id="9791139at2"/>
<sequence>MNLAVNNSSEKLYTNVYADAESASKKVAQDIADLIRSKAEKGENAVLGLATGSSPLKVYAELVRMHKEEGLSFKNVITFNLDEYYPMDPSSEHSYVYFMKKNLFDHVDINMENVNIPSGTIRRKEIEEYCATYEAKIKLHGGVDLQLLGIGRTGHIGFNEPPSNEKTLTRMVTLDPITRKDAAPGFGGLENVPTEAVTMGVGSILNAKKVIMMAWGESKAAIVNEMMNGEVSGQVPATYLQLHNNVAVFLDEGAAKELKTETLV</sequence>
<dbReference type="GO" id="GO:0004342">
    <property type="term" value="F:glucosamine-6-phosphate deaminase activity"/>
    <property type="evidence" value="ECO:0007669"/>
    <property type="project" value="UniProtKB-UniRule"/>
</dbReference>
<name>A0A315Z7I4_SEDFL</name>
<dbReference type="AlphaFoldDB" id="A0A315Z7I4"/>
<dbReference type="Pfam" id="PF01182">
    <property type="entry name" value="Glucosamine_iso"/>
    <property type="match status" value="1"/>
</dbReference>
<dbReference type="Proteomes" id="UP000245535">
    <property type="component" value="Unassembled WGS sequence"/>
</dbReference>
<dbReference type="GO" id="GO:0016853">
    <property type="term" value="F:isomerase activity"/>
    <property type="evidence" value="ECO:0007669"/>
    <property type="project" value="UniProtKB-KW"/>
</dbReference>